<dbReference type="GO" id="GO:0050487">
    <property type="term" value="F:sulfoacetaldehyde acetyltransferase activity"/>
    <property type="evidence" value="ECO:0007669"/>
    <property type="project" value="UniProtKB-UniRule"/>
</dbReference>
<evidence type="ECO:0000259" key="13">
    <source>
        <dbReference type="Pfam" id="PF00205"/>
    </source>
</evidence>
<evidence type="ECO:0000256" key="6">
    <source>
        <dbReference type="ARBA" id="ARBA00022723"/>
    </source>
</evidence>
<feature type="compositionally biased region" description="Basic and acidic residues" evidence="12">
    <location>
        <begin position="341"/>
        <end position="354"/>
    </location>
</feature>
<dbReference type="EMBL" id="CP003360">
    <property type="protein sequence ID" value="AFM25889.1"/>
    <property type="molecule type" value="Genomic_DNA"/>
</dbReference>
<dbReference type="InterPro" id="IPR029035">
    <property type="entry name" value="DHS-like_NAD/FAD-binding_dom"/>
</dbReference>
<dbReference type="GO" id="GO:0030976">
    <property type="term" value="F:thiamine pyrophosphate binding"/>
    <property type="evidence" value="ECO:0007669"/>
    <property type="project" value="InterPro"/>
</dbReference>
<evidence type="ECO:0000259" key="14">
    <source>
        <dbReference type="Pfam" id="PF02775"/>
    </source>
</evidence>
<comment type="similarity">
    <text evidence="3 11">Belongs to the TPP enzyme family.</text>
</comment>
<keyword evidence="9 16" id="KW-0012">Acyltransferase</keyword>
<proteinExistence type="inferred from homology"/>
<dbReference type="Pfam" id="PF02776">
    <property type="entry name" value="TPP_enzyme_N"/>
    <property type="match status" value="1"/>
</dbReference>
<comment type="cofactor">
    <cofactor evidence="2">
        <name>thiamine diphosphate</name>
        <dbReference type="ChEBI" id="CHEBI:58937"/>
    </cofactor>
</comment>
<evidence type="ECO:0000256" key="3">
    <source>
        <dbReference type="ARBA" id="ARBA00007812"/>
    </source>
</evidence>
<evidence type="ECO:0000256" key="2">
    <source>
        <dbReference type="ARBA" id="ARBA00001964"/>
    </source>
</evidence>
<comment type="cofactor">
    <cofactor evidence="1">
        <name>Mg(2+)</name>
        <dbReference type="ChEBI" id="CHEBI:18420"/>
    </cofactor>
</comment>
<dbReference type="InterPro" id="IPR045229">
    <property type="entry name" value="TPP_enz"/>
</dbReference>
<dbReference type="eggNOG" id="COG0028">
    <property type="taxonomic scope" value="Bacteria"/>
</dbReference>
<dbReference type="SUPFAM" id="SSF52467">
    <property type="entry name" value="DHS-like NAD/FAD-binding domain"/>
    <property type="match status" value="1"/>
</dbReference>
<dbReference type="GO" id="GO:0009097">
    <property type="term" value="P:isoleucine biosynthetic process"/>
    <property type="evidence" value="ECO:0007669"/>
    <property type="project" value="TreeGrafter"/>
</dbReference>
<evidence type="ECO:0000256" key="8">
    <source>
        <dbReference type="ARBA" id="ARBA00023052"/>
    </source>
</evidence>
<dbReference type="NCBIfam" id="TIGR03457">
    <property type="entry name" value="sulphoacet_xsc"/>
    <property type="match status" value="1"/>
</dbReference>
<dbReference type="Pfam" id="PF00205">
    <property type="entry name" value="TPP_enzyme_M"/>
    <property type="match status" value="1"/>
</dbReference>
<evidence type="ECO:0000256" key="9">
    <source>
        <dbReference type="ARBA" id="ARBA00023315"/>
    </source>
</evidence>
<dbReference type="PANTHER" id="PTHR18968">
    <property type="entry name" value="THIAMINE PYROPHOSPHATE ENZYMES"/>
    <property type="match status" value="1"/>
</dbReference>
<keyword evidence="17" id="KW-1185">Reference proteome</keyword>
<feature type="region of interest" description="Disordered" evidence="12">
    <location>
        <begin position="341"/>
        <end position="371"/>
    </location>
</feature>
<dbReference type="GO" id="GO:0005948">
    <property type="term" value="C:acetolactate synthase complex"/>
    <property type="evidence" value="ECO:0007669"/>
    <property type="project" value="TreeGrafter"/>
</dbReference>
<dbReference type="RefSeq" id="WP_014811026.1">
    <property type="nucleotide sequence ID" value="NC_018025.1"/>
</dbReference>
<evidence type="ECO:0000256" key="12">
    <source>
        <dbReference type="SAM" id="MobiDB-lite"/>
    </source>
</evidence>
<dbReference type="PROSITE" id="PS00187">
    <property type="entry name" value="TPP_ENZYMES"/>
    <property type="match status" value="1"/>
</dbReference>
<keyword evidence="6" id="KW-0479">Metal-binding</keyword>
<dbReference type="Gene3D" id="3.40.50.1220">
    <property type="entry name" value="TPP-binding domain"/>
    <property type="match status" value="1"/>
</dbReference>
<dbReference type="GO" id="GO:0050660">
    <property type="term" value="F:flavin adenine dinucleotide binding"/>
    <property type="evidence" value="ECO:0007669"/>
    <property type="project" value="TreeGrafter"/>
</dbReference>
<keyword evidence="7" id="KW-0460">Magnesium</keyword>
<evidence type="ECO:0000256" key="11">
    <source>
        <dbReference type="RuleBase" id="RU362132"/>
    </source>
</evidence>
<organism evidence="16 17">
    <name type="scientific">Desulfomonile tiedjei (strain ATCC 49306 / DSM 6799 / DCB-1)</name>
    <dbReference type="NCBI Taxonomy" id="706587"/>
    <lineage>
        <taxon>Bacteria</taxon>
        <taxon>Pseudomonadati</taxon>
        <taxon>Thermodesulfobacteriota</taxon>
        <taxon>Desulfomonilia</taxon>
        <taxon>Desulfomonilales</taxon>
        <taxon>Desulfomonilaceae</taxon>
        <taxon>Desulfomonile</taxon>
    </lineage>
</organism>
<dbReference type="InterPro" id="IPR011766">
    <property type="entry name" value="TPP_enzyme_TPP-bd"/>
</dbReference>
<protein>
    <recommendedName>
        <fullName evidence="4 10">Sulfoacetaldehyde acetyltransferase</fullName>
        <ecNumber evidence="4 10">2.3.3.15</ecNumber>
    </recommendedName>
</protein>
<dbReference type="EC" id="2.3.3.15" evidence="4 10"/>
<evidence type="ECO:0000256" key="4">
    <source>
        <dbReference type="ARBA" id="ARBA00012971"/>
    </source>
</evidence>
<evidence type="ECO:0000259" key="15">
    <source>
        <dbReference type="Pfam" id="PF02776"/>
    </source>
</evidence>
<dbReference type="CDD" id="cd07035">
    <property type="entry name" value="TPP_PYR_POX_like"/>
    <property type="match status" value="1"/>
</dbReference>
<dbReference type="AlphaFoldDB" id="I4C8J8"/>
<feature type="domain" description="Thiamine pyrophosphate enzyme central" evidence="13">
    <location>
        <begin position="190"/>
        <end position="328"/>
    </location>
</feature>
<dbReference type="Gene3D" id="3.40.50.970">
    <property type="match status" value="2"/>
</dbReference>
<keyword evidence="8 11" id="KW-0786">Thiamine pyrophosphate</keyword>
<accession>I4C8J8</accession>
<dbReference type="InterPro" id="IPR012001">
    <property type="entry name" value="Thiamin_PyroP_enz_TPP-bd_dom"/>
</dbReference>
<dbReference type="GO" id="GO:0009099">
    <property type="term" value="P:L-valine biosynthetic process"/>
    <property type="evidence" value="ECO:0007669"/>
    <property type="project" value="TreeGrafter"/>
</dbReference>
<dbReference type="GO" id="GO:0003984">
    <property type="term" value="F:acetolactate synthase activity"/>
    <property type="evidence" value="ECO:0007669"/>
    <property type="project" value="TreeGrafter"/>
</dbReference>
<dbReference type="InterPro" id="IPR029061">
    <property type="entry name" value="THDP-binding"/>
</dbReference>
<feature type="domain" description="Thiamine pyrophosphate enzyme N-terminal TPP-binding" evidence="15">
    <location>
        <begin position="8"/>
        <end position="120"/>
    </location>
</feature>
<dbReference type="SUPFAM" id="SSF52518">
    <property type="entry name" value="Thiamin diphosphate-binding fold (THDP-binding)"/>
    <property type="match status" value="2"/>
</dbReference>
<evidence type="ECO:0000256" key="7">
    <source>
        <dbReference type="ARBA" id="ARBA00022842"/>
    </source>
</evidence>
<dbReference type="PANTHER" id="PTHR18968:SF13">
    <property type="entry name" value="ACETOLACTATE SYNTHASE CATALYTIC SUBUNIT, MITOCHONDRIAL"/>
    <property type="match status" value="1"/>
</dbReference>
<evidence type="ECO:0000313" key="17">
    <source>
        <dbReference type="Proteomes" id="UP000006055"/>
    </source>
</evidence>
<feature type="domain" description="Thiamine pyrophosphate enzyme TPP-binding" evidence="14">
    <location>
        <begin position="393"/>
        <end position="542"/>
    </location>
</feature>
<gene>
    <name evidence="16" type="ordered locus">Desti_3229</name>
</gene>
<dbReference type="InterPro" id="IPR000399">
    <property type="entry name" value="TPP-bd_CS"/>
</dbReference>
<dbReference type="NCBIfam" id="NF005713">
    <property type="entry name" value="PRK07525.1"/>
    <property type="match status" value="1"/>
</dbReference>
<dbReference type="HOGENOM" id="CLU_013748_3_1_7"/>
<keyword evidence="5 16" id="KW-0808">Transferase</keyword>
<dbReference type="OrthoDB" id="4494979at2"/>
<feature type="compositionally biased region" description="Polar residues" evidence="12">
    <location>
        <begin position="361"/>
        <end position="370"/>
    </location>
</feature>
<dbReference type="GO" id="GO:0000287">
    <property type="term" value="F:magnesium ion binding"/>
    <property type="evidence" value="ECO:0007669"/>
    <property type="project" value="InterPro"/>
</dbReference>
<dbReference type="KEGG" id="dti:Desti_3229"/>
<dbReference type="InterPro" id="IPR017820">
    <property type="entry name" value="Sulphoacetald_Actrfrase"/>
</dbReference>
<sequence>MTTMKMLASEALVETMVAEGVKEVFGLVGSAFMDVLDLFPQAGIRFVYVAHEQAAAHAADGLARVTGRPQVCIAQNGPGAINFVSGITAAFWAHSPVVAVTPETGSKGIGTGGFQEIDQLPFFQPNTKFQVRLNRPDRMAEVARRCFYIAKSEMGPTQLNIPRDYFYGIVQDEIYTTPELLRGAGPASQLAAAANLLSQARYPVILAGGGVSMGDALDETKMLAEYLTAPVVNSYLHNDSFPYDHPLGTGPIGYCGSKAAMRTIAKADVVLALGCRLGPFGTLPQYDIDYWPKGAKIVQVDIDSRVLGLSKRVELGILADAKAFAQELLLKLKAQDANRKSDTNRIEDVKKEKADWEEELQATSSSSQNPMHPRRFLKEFSAAIPKDAIVTTDIGNTCSMANAYLKFNGIRQHLSALSWGNCGFAYGAALGAKIGAPDKPVFALQGDGAWGISGLSEVMTAVRENIPVIAVVFNNFEWGAEKKNQVDYYNERYLGVDLLSNPNFAQLAKDMGAEGYRVHEAGDVQESINAAIASGKPAVIEVIQQGGKTVLAEPFRRDALQPALRYLPKYAHLTVKPE</sequence>
<dbReference type="GO" id="GO:0019529">
    <property type="term" value="P:taurine catabolic process"/>
    <property type="evidence" value="ECO:0007669"/>
    <property type="project" value="UniProtKB-UniRule"/>
</dbReference>
<dbReference type="Proteomes" id="UP000006055">
    <property type="component" value="Chromosome"/>
</dbReference>
<evidence type="ECO:0000256" key="5">
    <source>
        <dbReference type="ARBA" id="ARBA00022679"/>
    </source>
</evidence>
<dbReference type="STRING" id="706587.Desti_3229"/>
<evidence type="ECO:0000256" key="10">
    <source>
        <dbReference type="NCBIfam" id="TIGR03457"/>
    </source>
</evidence>
<evidence type="ECO:0000313" key="16">
    <source>
        <dbReference type="EMBL" id="AFM25889.1"/>
    </source>
</evidence>
<reference evidence="17" key="1">
    <citation type="submission" date="2012-06" db="EMBL/GenBank/DDBJ databases">
        <title>Complete sequence of chromosome of Desulfomonile tiedjei DSM 6799.</title>
        <authorList>
            <person name="Lucas S."/>
            <person name="Copeland A."/>
            <person name="Lapidus A."/>
            <person name="Glavina del Rio T."/>
            <person name="Dalin E."/>
            <person name="Tice H."/>
            <person name="Bruce D."/>
            <person name="Goodwin L."/>
            <person name="Pitluck S."/>
            <person name="Peters L."/>
            <person name="Ovchinnikova G."/>
            <person name="Zeytun A."/>
            <person name="Lu M."/>
            <person name="Kyrpides N."/>
            <person name="Mavromatis K."/>
            <person name="Ivanova N."/>
            <person name="Brettin T."/>
            <person name="Detter J.C."/>
            <person name="Han C."/>
            <person name="Larimer F."/>
            <person name="Land M."/>
            <person name="Hauser L."/>
            <person name="Markowitz V."/>
            <person name="Cheng J.-F."/>
            <person name="Hugenholtz P."/>
            <person name="Woyke T."/>
            <person name="Wu D."/>
            <person name="Spring S."/>
            <person name="Schroeder M."/>
            <person name="Brambilla E."/>
            <person name="Klenk H.-P."/>
            <person name="Eisen J.A."/>
        </authorList>
    </citation>
    <scope>NUCLEOTIDE SEQUENCE [LARGE SCALE GENOMIC DNA]</scope>
    <source>
        <strain evidence="17">ATCC 49306 / DSM 6799 / DCB-1</strain>
    </source>
</reference>
<dbReference type="Pfam" id="PF02775">
    <property type="entry name" value="TPP_enzyme_C"/>
    <property type="match status" value="1"/>
</dbReference>
<name>I4C8J8_DESTA</name>
<dbReference type="PATRIC" id="fig|706587.4.peg.3672"/>
<dbReference type="InterPro" id="IPR012000">
    <property type="entry name" value="Thiamin_PyroP_enz_cen_dom"/>
</dbReference>
<evidence type="ECO:0000256" key="1">
    <source>
        <dbReference type="ARBA" id="ARBA00001946"/>
    </source>
</evidence>